<dbReference type="SUPFAM" id="SSF52096">
    <property type="entry name" value="ClpP/crotonase"/>
    <property type="match status" value="1"/>
</dbReference>
<feature type="domain" description="CPAF-like PDZ" evidence="2">
    <location>
        <begin position="176"/>
        <end position="293"/>
    </location>
</feature>
<proteinExistence type="predicted"/>
<dbReference type="InterPro" id="IPR029045">
    <property type="entry name" value="ClpP/crotonase-like_dom_sf"/>
</dbReference>
<dbReference type="EMBL" id="JAAAPX010000084">
    <property type="protein sequence ID" value="KAF4232976.1"/>
    <property type="molecule type" value="Genomic_DNA"/>
</dbReference>
<evidence type="ECO:0000259" key="1">
    <source>
        <dbReference type="Pfam" id="PF03572"/>
    </source>
</evidence>
<dbReference type="Pfam" id="PF03572">
    <property type="entry name" value="Peptidase_S41"/>
    <property type="match status" value="1"/>
</dbReference>
<accession>A0A8H4GLP0</accession>
<dbReference type="AlphaFoldDB" id="A0A8H4GLP0"/>
<reference evidence="3" key="1">
    <citation type="journal article" date="2020" name="bioRxiv">
        <title>Genomic and phenotypic heterogeneity of clinical isolates of the human pathogens Aspergillus fumigatus, Aspergillus lentulus and Aspergillus fumigatiaffinis.</title>
        <authorList>
            <person name="dos Santos R.A.C."/>
            <person name="Steenwyk J.L."/>
            <person name="Rivero-Menendez O."/>
            <person name="Mead M.E."/>
            <person name="Silva L.P."/>
            <person name="Bastos R.W."/>
            <person name="Alastruey-Izquierdo A."/>
            <person name="Goldman G.H."/>
            <person name="Rokas A."/>
        </authorList>
    </citation>
    <scope>NUCLEOTIDE SEQUENCE</scope>
    <source>
        <strain evidence="3">CNM-CM6805</strain>
    </source>
</reference>
<reference evidence="3" key="2">
    <citation type="submission" date="2020-04" db="EMBL/GenBank/DDBJ databases">
        <authorList>
            <person name="Santos R.A.C."/>
            <person name="Steenwyk J.L."/>
            <person name="Rivero-Menendez O."/>
            <person name="Mead M.E."/>
            <person name="Silva L.P."/>
            <person name="Bastos R.W."/>
            <person name="Alastruey-Izquierdo A."/>
            <person name="Goldman G.H."/>
            <person name="Rokas A."/>
        </authorList>
    </citation>
    <scope>NUCLEOTIDE SEQUENCE</scope>
    <source>
        <strain evidence="3">CNM-CM6805</strain>
    </source>
</reference>
<dbReference type="InterPro" id="IPR056186">
    <property type="entry name" value="PDZ_CPAF-rel"/>
</dbReference>
<dbReference type="GO" id="GO:0006508">
    <property type="term" value="P:proteolysis"/>
    <property type="evidence" value="ECO:0007669"/>
    <property type="project" value="InterPro"/>
</dbReference>
<dbReference type="OrthoDB" id="27214at2759"/>
<evidence type="ECO:0000313" key="4">
    <source>
        <dbReference type="Proteomes" id="UP000653565"/>
    </source>
</evidence>
<dbReference type="Pfam" id="PF23658">
    <property type="entry name" value="PDZ_CPAF_rel"/>
    <property type="match status" value="1"/>
</dbReference>
<sequence length="696" mass="76680">MINWKPALNDDFNRLWIPTPQQRIMRYKKKDLPRSDVDRSPPQAAQIRNNGRQIEPCAQVSDWIAQAKTTKGIPGNLAYGCLTSMPFDAEDAVKFIDEYRKYLQFQSTIENLKNPPEQYLMPSTDLLGGLDNIRQKAQNHDYSSHWDFELDLRQLINSAHDAHLTLQLCSTVLFRFSNSVPLVSLSSDGLELPQVYTLNDAQLLTQGVQSVSPVVSIDGQDAAQYLESFSSEAALHDPDAQYNTNFPSLASQTALGTPRNNGLWSRNLGEKWTGDQLTLTFANGSSIESHRTADLIPLEFPYRNGTALFNARCRKTPIPTTAIAASDSGGYPNTTWSSYGGLIAGYFLEEEALQDVGVLAVTTFSVDPATLQQVSVDFLRNATEAGKKRIIMDLSGNPGGSLTAGVDLFHIFFPDVVPYTATRLRAHPGAEFLSKAFSGLAQSPRKLQFELWEGNPFSWQAAVTPNQDGNFKSLEAWSGPYEIEGAPLSNLYANFNFTSISTTHSPITGYGPIPLDPSQRLFAPEDIVIITDGNCISTCAFFVDRMQRQGVRTVAFGGRPQYGPMQAIGGTRGGQNLAYGGIYSYVETAHGFIRDSLRNGSSPLMSMQEWAQFNKSIPVDPDEFPFVFGGGVNMRNEYAPGDDSTPQQFTYKAADCRLFYTAESWFSQQAVWRAAAVALFGGNSSCVQGSMSNARK</sequence>
<dbReference type="GO" id="GO:0008236">
    <property type="term" value="F:serine-type peptidase activity"/>
    <property type="evidence" value="ECO:0007669"/>
    <property type="project" value="InterPro"/>
</dbReference>
<dbReference type="Gene3D" id="3.90.226.10">
    <property type="entry name" value="2-enoyl-CoA Hydratase, Chain A, domain 1"/>
    <property type="match status" value="1"/>
</dbReference>
<evidence type="ECO:0000313" key="3">
    <source>
        <dbReference type="EMBL" id="KAF4232976.1"/>
    </source>
</evidence>
<feature type="domain" description="Tail specific protease" evidence="1">
    <location>
        <begin position="355"/>
        <end position="554"/>
    </location>
</feature>
<evidence type="ECO:0008006" key="5">
    <source>
        <dbReference type="Google" id="ProtNLM"/>
    </source>
</evidence>
<dbReference type="InterPro" id="IPR052766">
    <property type="entry name" value="S41A_metabolite_peptidase"/>
</dbReference>
<name>A0A8H4GLP0_9EURO</name>
<dbReference type="PANTHER" id="PTHR37049:SF4">
    <property type="entry name" value="RHODANESE DOMAIN-CONTAINING PROTEIN"/>
    <property type="match status" value="1"/>
</dbReference>
<dbReference type="Proteomes" id="UP000653565">
    <property type="component" value="Unassembled WGS sequence"/>
</dbReference>
<dbReference type="PANTHER" id="PTHR37049">
    <property type="entry name" value="PEPTIDASE S41 FAMILY PROTEIN"/>
    <property type="match status" value="1"/>
</dbReference>
<dbReference type="InterPro" id="IPR005151">
    <property type="entry name" value="Tail-specific_protease"/>
</dbReference>
<comment type="caution">
    <text evidence="3">The sequence shown here is derived from an EMBL/GenBank/DDBJ whole genome shotgun (WGS) entry which is preliminary data.</text>
</comment>
<protein>
    <recommendedName>
        <fullName evidence="5">Tail specific protease domain-containing protein</fullName>
    </recommendedName>
</protein>
<gene>
    <name evidence="3" type="ORF">CNMCM6805_009599</name>
</gene>
<organism evidence="3 4">
    <name type="scientific">Aspergillus fumigatiaffinis</name>
    <dbReference type="NCBI Taxonomy" id="340414"/>
    <lineage>
        <taxon>Eukaryota</taxon>
        <taxon>Fungi</taxon>
        <taxon>Dikarya</taxon>
        <taxon>Ascomycota</taxon>
        <taxon>Pezizomycotina</taxon>
        <taxon>Eurotiomycetes</taxon>
        <taxon>Eurotiomycetidae</taxon>
        <taxon>Eurotiales</taxon>
        <taxon>Aspergillaceae</taxon>
        <taxon>Aspergillus</taxon>
        <taxon>Aspergillus subgen. Fumigati</taxon>
    </lineage>
</organism>
<keyword evidence="4" id="KW-1185">Reference proteome</keyword>
<evidence type="ECO:0000259" key="2">
    <source>
        <dbReference type="Pfam" id="PF23658"/>
    </source>
</evidence>